<dbReference type="EMBL" id="OMOQ01000001">
    <property type="protein sequence ID" value="SPH17395.1"/>
    <property type="molecule type" value="Genomic_DNA"/>
</dbReference>
<accession>A0A2R8B482</accession>
<evidence type="ECO:0008006" key="3">
    <source>
        <dbReference type="Google" id="ProtNLM"/>
    </source>
</evidence>
<dbReference type="RefSeq" id="WP_245890757.1">
    <property type="nucleotide sequence ID" value="NZ_OMOQ01000001.1"/>
</dbReference>
<keyword evidence="2" id="KW-1185">Reference proteome</keyword>
<dbReference type="Proteomes" id="UP000244924">
    <property type="component" value="Unassembled WGS sequence"/>
</dbReference>
<reference evidence="1 2" key="1">
    <citation type="submission" date="2018-03" db="EMBL/GenBank/DDBJ databases">
        <authorList>
            <person name="Keele B.F."/>
        </authorList>
    </citation>
    <scope>NUCLEOTIDE SEQUENCE [LARGE SCALE GENOMIC DNA]</scope>
    <source>
        <strain evidence="1 2">CECT 8626</strain>
    </source>
</reference>
<name>A0A2R8B482_9RHOB</name>
<gene>
    <name evidence="1" type="ORF">DEA8626_00913</name>
</gene>
<protein>
    <recommendedName>
        <fullName evidence="3">Nucleotide-diphospho-sugar transferase domain-containing protein</fullName>
    </recommendedName>
</protein>
<dbReference type="AlphaFoldDB" id="A0A2R8B482"/>
<evidence type="ECO:0000313" key="1">
    <source>
        <dbReference type="EMBL" id="SPH17395.1"/>
    </source>
</evidence>
<proteinExistence type="predicted"/>
<sequence length="306" mass="34631">MTGRPMIDAAEVTLFFIVEPPHYQNMACYLAASIREQFGPRIRLVGYCPEHRFGEVGDEVVEALRRLDCDLRTFPTEGRFDPPYPHGNKILAALEARDTAFSGFMDSDILCLRPNRVENIVSPGAVRLTPAASMNWAPQSIWTGIYGACGMEVPAERMMLARQKRGKPRLPYYSSGFVTFPEDFRDPDGKRFPEVWMEVAQTIDATPDIPKKRPYLDQMSLPVAIRKSGLEVRLMDEEQHYILGGMLRGQPLPEDREIFTVHYRRWLLIKEAGLSRQGKDMLQRQAGVRRLGQIGGPDDGFKSSPG</sequence>
<evidence type="ECO:0000313" key="2">
    <source>
        <dbReference type="Proteomes" id="UP000244924"/>
    </source>
</evidence>
<organism evidence="1 2">
    <name type="scientific">Albidovulum aquaemixtae</name>
    <dbReference type="NCBI Taxonomy" id="1542388"/>
    <lineage>
        <taxon>Bacteria</taxon>
        <taxon>Pseudomonadati</taxon>
        <taxon>Pseudomonadota</taxon>
        <taxon>Alphaproteobacteria</taxon>
        <taxon>Rhodobacterales</taxon>
        <taxon>Paracoccaceae</taxon>
        <taxon>Albidovulum</taxon>
    </lineage>
</organism>